<dbReference type="SUPFAM" id="SSF102588">
    <property type="entry name" value="LmbE-like"/>
    <property type="match status" value="1"/>
</dbReference>
<dbReference type="AlphaFoldDB" id="A0A382CZN2"/>
<dbReference type="Gene3D" id="3.40.50.10320">
    <property type="entry name" value="LmbE-like"/>
    <property type="match status" value="1"/>
</dbReference>
<dbReference type="Pfam" id="PF02585">
    <property type="entry name" value="PIG-L"/>
    <property type="match status" value="1"/>
</dbReference>
<dbReference type="EMBL" id="UINC01036583">
    <property type="protein sequence ID" value="SVB30777.1"/>
    <property type="molecule type" value="Genomic_DNA"/>
</dbReference>
<dbReference type="InterPro" id="IPR003737">
    <property type="entry name" value="GlcNAc_PI_deacetylase-related"/>
</dbReference>
<dbReference type="PANTHER" id="PTHR12993:SF11">
    <property type="entry name" value="N-ACETYLGLUCOSAMINYL-PHOSPHATIDYLINOSITOL DE-N-ACETYLASE"/>
    <property type="match status" value="1"/>
</dbReference>
<dbReference type="PANTHER" id="PTHR12993">
    <property type="entry name" value="N-ACETYLGLUCOSAMINYL-PHOSPHATIDYLINOSITOL DE-N-ACETYLASE-RELATED"/>
    <property type="match status" value="1"/>
</dbReference>
<dbReference type="GO" id="GO:0016811">
    <property type="term" value="F:hydrolase activity, acting on carbon-nitrogen (but not peptide) bonds, in linear amides"/>
    <property type="evidence" value="ECO:0007669"/>
    <property type="project" value="TreeGrafter"/>
</dbReference>
<sequence length="213" mass="24038">MNLISSYKTVLVLAPHTDDGELGCGGTIARLVDEGSNVYYAAFSTAAESVPKEFPSGILKEEVRNATLCLGIPSDNLFVYDYPVRKLNFSRQDILEDLVQLRSRLSPDLVLMPSLNDFHQDHATVAKEGLRAFKHITLLGYELPWNNLSINHQCFVKLQPSHMERKVAAVSEYRSQGRKSYVSEESIFSLGRTRGVQIDTEFAELFEVVRWIL</sequence>
<protein>
    <recommendedName>
        <fullName evidence="2">LmbE family protein</fullName>
    </recommendedName>
</protein>
<dbReference type="InterPro" id="IPR024078">
    <property type="entry name" value="LmbE-like_dom_sf"/>
</dbReference>
<proteinExistence type="predicted"/>
<gene>
    <name evidence="1" type="ORF">METZ01_LOCUS183631</name>
</gene>
<accession>A0A382CZN2</accession>
<name>A0A382CZN2_9ZZZZ</name>
<reference evidence="1" key="1">
    <citation type="submission" date="2018-05" db="EMBL/GenBank/DDBJ databases">
        <authorList>
            <person name="Lanie J.A."/>
            <person name="Ng W.-L."/>
            <person name="Kazmierczak K.M."/>
            <person name="Andrzejewski T.M."/>
            <person name="Davidsen T.M."/>
            <person name="Wayne K.J."/>
            <person name="Tettelin H."/>
            <person name="Glass J.I."/>
            <person name="Rusch D."/>
            <person name="Podicherti R."/>
            <person name="Tsui H.-C.T."/>
            <person name="Winkler M.E."/>
        </authorList>
    </citation>
    <scope>NUCLEOTIDE SEQUENCE</scope>
</reference>
<evidence type="ECO:0000313" key="1">
    <source>
        <dbReference type="EMBL" id="SVB30777.1"/>
    </source>
</evidence>
<organism evidence="1">
    <name type="scientific">marine metagenome</name>
    <dbReference type="NCBI Taxonomy" id="408172"/>
    <lineage>
        <taxon>unclassified sequences</taxon>
        <taxon>metagenomes</taxon>
        <taxon>ecological metagenomes</taxon>
    </lineage>
</organism>
<evidence type="ECO:0008006" key="2">
    <source>
        <dbReference type="Google" id="ProtNLM"/>
    </source>
</evidence>